<evidence type="ECO:0000313" key="4">
    <source>
        <dbReference type="Proteomes" id="UP001071230"/>
    </source>
</evidence>
<reference evidence="3" key="1">
    <citation type="submission" date="2014-11" db="EMBL/GenBank/DDBJ databases">
        <authorList>
            <person name="Hornung B.V."/>
        </authorList>
    </citation>
    <scope>NUCLEOTIDE SEQUENCE</scope>
    <source>
        <strain evidence="3">INE</strain>
    </source>
</reference>
<feature type="transmembrane region" description="Helical" evidence="1">
    <location>
        <begin position="101"/>
        <end position="122"/>
    </location>
</feature>
<reference evidence="2" key="2">
    <citation type="submission" date="2020-01" db="EMBL/GenBank/DDBJ databases">
        <authorList>
            <person name="Hornung B."/>
        </authorList>
    </citation>
    <scope>NUCLEOTIDE SEQUENCE</scope>
    <source>
        <strain evidence="2">PacBioINE</strain>
    </source>
</reference>
<organism evidence="2">
    <name type="scientific">Acididesulfobacillus acetoxydans</name>
    <dbReference type="NCBI Taxonomy" id="1561005"/>
    <lineage>
        <taxon>Bacteria</taxon>
        <taxon>Bacillati</taxon>
        <taxon>Bacillota</taxon>
        <taxon>Clostridia</taxon>
        <taxon>Eubacteriales</taxon>
        <taxon>Peptococcaceae</taxon>
        <taxon>Acididesulfobacillus</taxon>
    </lineage>
</organism>
<evidence type="ECO:0000313" key="3">
    <source>
        <dbReference type="EMBL" id="CEJ07838.1"/>
    </source>
</evidence>
<gene>
    <name evidence="2" type="ORF">DEACI_0712</name>
    <name evidence="3" type="ORF">DEACI_2304</name>
</gene>
<name>A0A8S0VVS4_9FIRM</name>
<dbReference type="Proteomes" id="UP001071230">
    <property type="component" value="Unassembled WGS sequence"/>
</dbReference>
<accession>A0A8S0VVS4</accession>
<dbReference type="KEGG" id="aacx:DEACI_0712"/>
<evidence type="ECO:0000256" key="1">
    <source>
        <dbReference type="SAM" id="Phobius"/>
    </source>
</evidence>
<keyword evidence="1" id="KW-1133">Transmembrane helix</keyword>
<sequence>MNTFWQPKRLLALGAALAFALSMTLKLWGMTLTSTFYYNGLHLNIFATKVTGDLHELNILNHYIGMMNIDNSLPEFHWIPIVFAAVIMISLIPAIWPKRGILIGATILNLLGLGIMGGDFYYRLYEYGHDFAPDAAIQVPGFTPKIMGNYMLANFHVQTGFGFGGLTIVIGVVLLCAAIFSKDGNPVKKDSGNSIVKKDHDRVANVEKHEDAKPV</sequence>
<dbReference type="EMBL" id="LR746496">
    <property type="protein sequence ID" value="CAA7600063.1"/>
    <property type="molecule type" value="Genomic_DNA"/>
</dbReference>
<dbReference type="EMBL" id="CDGJ01000066">
    <property type="protein sequence ID" value="CEJ07838.1"/>
    <property type="molecule type" value="Genomic_DNA"/>
</dbReference>
<feature type="transmembrane region" description="Helical" evidence="1">
    <location>
        <begin position="76"/>
        <end position="96"/>
    </location>
</feature>
<protein>
    <submittedName>
        <fullName evidence="2">Uncharacterized protein</fullName>
    </submittedName>
</protein>
<evidence type="ECO:0000313" key="2">
    <source>
        <dbReference type="EMBL" id="CAA7600063.1"/>
    </source>
</evidence>
<proteinExistence type="predicted"/>
<dbReference type="RefSeq" id="WP_240983792.1">
    <property type="nucleotide sequence ID" value="NZ_CDGJ01000066.1"/>
</dbReference>
<feature type="transmembrane region" description="Helical" evidence="1">
    <location>
        <begin position="160"/>
        <end position="180"/>
    </location>
</feature>
<keyword evidence="1" id="KW-0472">Membrane</keyword>
<keyword evidence="1" id="KW-0812">Transmembrane</keyword>
<dbReference type="Proteomes" id="UP000836597">
    <property type="component" value="Chromosome"/>
</dbReference>
<keyword evidence="4" id="KW-1185">Reference proteome</keyword>
<dbReference type="AlphaFoldDB" id="A0A8S0VVS4"/>